<dbReference type="SUPFAM" id="SSF50022">
    <property type="entry name" value="ISP domain"/>
    <property type="match status" value="1"/>
</dbReference>
<evidence type="ECO:0000256" key="3">
    <source>
        <dbReference type="ARBA" id="ARBA00023004"/>
    </source>
</evidence>
<gene>
    <name evidence="6" type="ORF">J2851_006367</name>
</gene>
<protein>
    <submittedName>
        <fullName evidence="6">Nitrite reductase/ring-hydroxylating ferredoxin subunit</fullName>
    </submittedName>
</protein>
<evidence type="ECO:0000313" key="7">
    <source>
        <dbReference type="Proteomes" id="UP000781958"/>
    </source>
</evidence>
<accession>A0ABS4SVG7</accession>
<comment type="caution">
    <text evidence="6">The sequence shown here is derived from an EMBL/GenBank/DDBJ whole genome shotgun (WGS) entry which is preliminary data.</text>
</comment>
<dbReference type="Proteomes" id="UP000781958">
    <property type="component" value="Unassembled WGS sequence"/>
</dbReference>
<dbReference type="CDD" id="cd03467">
    <property type="entry name" value="Rieske"/>
    <property type="match status" value="1"/>
</dbReference>
<dbReference type="Gene3D" id="2.102.10.10">
    <property type="entry name" value="Rieske [2Fe-2S] iron-sulphur domain"/>
    <property type="match status" value="1"/>
</dbReference>
<reference evidence="6 7" key="1">
    <citation type="submission" date="2021-03" db="EMBL/GenBank/DDBJ databases">
        <title>Genomic Encyclopedia of Type Strains, Phase III (KMG-III): the genomes of soil and plant-associated and newly described type strains.</title>
        <authorList>
            <person name="Whitman W."/>
        </authorList>
    </citation>
    <scope>NUCLEOTIDE SEQUENCE [LARGE SCALE GENOMIC DNA]</scope>
    <source>
        <strain evidence="6 7">IMMIB AFH-6</strain>
    </source>
</reference>
<evidence type="ECO:0000259" key="5">
    <source>
        <dbReference type="PROSITE" id="PS51296"/>
    </source>
</evidence>
<evidence type="ECO:0000256" key="1">
    <source>
        <dbReference type="ARBA" id="ARBA00022714"/>
    </source>
</evidence>
<keyword evidence="2" id="KW-0479">Metal-binding</keyword>
<dbReference type="InterPro" id="IPR036922">
    <property type="entry name" value="Rieske_2Fe-2S_sf"/>
</dbReference>
<evidence type="ECO:0000313" key="6">
    <source>
        <dbReference type="EMBL" id="MBP2296549.1"/>
    </source>
</evidence>
<feature type="domain" description="Rieske" evidence="5">
    <location>
        <begin position="7"/>
        <end position="113"/>
    </location>
</feature>
<keyword evidence="4" id="KW-0411">Iron-sulfur</keyword>
<keyword evidence="7" id="KW-1185">Reference proteome</keyword>
<evidence type="ECO:0000256" key="2">
    <source>
        <dbReference type="ARBA" id="ARBA00022723"/>
    </source>
</evidence>
<dbReference type="RefSeq" id="WP_209771852.1">
    <property type="nucleotide sequence ID" value="NZ_JAGINP010000032.1"/>
</dbReference>
<keyword evidence="3" id="KW-0408">Iron</keyword>
<evidence type="ECO:0000256" key="4">
    <source>
        <dbReference type="ARBA" id="ARBA00023014"/>
    </source>
</evidence>
<sequence>MVPATGTVLCRLDELPDGDAREFRFGEGRRVFSMLVLRRGGGVRAYVNACPHVWLPLTYRGGSVVSADGARLVCSNHQAEFAVEDGRALGGPVEADCRLTPVPVAVGDDGVVRVGG</sequence>
<dbReference type="EMBL" id="JAGINP010000032">
    <property type="protein sequence ID" value="MBP2296549.1"/>
    <property type="molecule type" value="Genomic_DNA"/>
</dbReference>
<organism evidence="6 7">
    <name type="scientific">Azospirillum rugosum</name>
    <dbReference type="NCBI Taxonomy" id="416170"/>
    <lineage>
        <taxon>Bacteria</taxon>
        <taxon>Pseudomonadati</taxon>
        <taxon>Pseudomonadota</taxon>
        <taxon>Alphaproteobacteria</taxon>
        <taxon>Rhodospirillales</taxon>
        <taxon>Azospirillaceae</taxon>
        <taxon>Azospirillum</taxon>
    </lineage>
</organism>
<proteinExistence type="predicted"/>
<dbReference type="InterPro" id="IPR017941">
    <property type="entry name" value="Rieske_2Fe-2S"/>
</dbReference>
<name>A0ABS4SVG7_9PROT</name>
<keyword evidence="1" id="KW-0001">2Fe-2S</keyword>
<dbReference type="Pfam" id="PF00355">
    <property type="entry name" value="Rieske"/>
    <property type="match status" value="1"/>
</dbReference>
<dbReference type="PROSITE" id="PS51296">
    <property type="entry name" value="RIESKE"/>
    <property type="match status" value="1"/>
</dbReference>